<gene>
    <name evidence="1" type="ORF">DICVIV_12957</name>
</gene>
<organism evidence="1 2">
    <name type="scientific">Dictyocaulus viviparus</name>
    <name type="common">Bovine lungworm</name>
    <dbReference type="NCBI Taxonomy" id="29172"/>
    <lineage>
        <taxon>Eukaryota</taxon>
        <taxon>Metazoa</taxon>
        <taxon>Ecdysozoa</taxon>
        <taxon>Nematoda</taxon>
        <taxon>Chromadorea</taxon>
        <taxon>Rhabditida</taxon>
        <taxon>Rhabditina</taxon>
        <taxon>Rhabditomorpha</taxon>
        <taxon>Strongyloidea</taxon>
        <taxon>Metastrongylidae</taxon>
        <taxon>Dictyocaulus</taxon>
    </lineage>
</organism>
<name>A0A0D8XBC4_DICVI</name>
<proteinExistence type="predicted"/>
<sequence>MWLIAVILQDMIPSHLVESILKLITIQVEYEVLKCNKADVRNNHGSPSHCDSSNKGVCFIHKNTVTGVCDNVFVGATKTVEDVPQKYLTLNGTLKVSYYFLGPWDKEQWRKFFDEVQLYLSRSRFGDYFSEMSLIITSIETQ</sequence>
<protein>
    <submittedName>
        <fullName evidence="1">Uncharacterized protein</fullName>
    </submittedName>
</protein>
<dbReference type="Proteomes" id="UP000053766">
    <property type="component" value="Unassembled WGS sequence"/>
</dbReference>
<accession>A0A0D8XBC4</accession>
<keyword evidence="2" id="KW-1185">Reference proteome</keyword>
<dbReference type="EMBL" id="KN716912">
    <property type="protein sequence ID" value="KJH41072.1"/>
    <property type="molecule type" value="Genomic_DNA"/>
</dbReference>
<dbReference type="AlphaFoldDB" id="A0A0D8XBC4"/>
<evidence type="ECO:0000313" key="2">
    <source>
        <dbReference type="Proteomes" id="UP000053766"/>
    </source>
</evidence>
<reference evidence="2" key="2">
    <citation type="journal article" date="2016" name="Sci. Rep.">
        <title>Dictyocaulus viviparus genome, variome and transcriptome elucidate lungworm biology and support future intervention.</title>
        <authorList>
            <person name="McNulty S.N."/>
            <person name="Strube C."/>
            <person name="Rosa B.A."/>
            <person name="Martin J.C."/>
            <person name="Tyagi R."/>
            <person name="Choi Y.J."/>
            <person name="Wang Q."/>
            <person name="Hallsworth Pepin K."/>
            <person name="Zhang X."/>
            <person name="Ozersky P."/>
            <person name="Wilson R.K."/>
            <person name="Sternberg P.W."/>
            <person name="Gasser R.B."/>
            <person name="Mitreva M."/>
        </authorList>
    </citation>
    <scope>NUCLEOTIDE SEQUENCE [LARGE SCALE GENOMIC DNA]</scope>
    <source>
        <strain evidence="2">HannoverDv2000</strain>
    </source>
</reference>
<evidence type="ECO:0000313" key="1">
    <source>
        <dbReference type="EMBL" id="KJH41072.1"/>
    </source>
</evidence>
<reference evidence="1 2" key="1">
    <citation type="submission" date="2013-11" db="EMBL/GenBank/DDBJ databases">
        <title>Draft genome of the bovine lungworm Dictyocaulus viviparus.</title>
        <authorList>
            <person name="Mitreva M."/>
        </authorList>
    </citation>
    <scope>NUCLEOTIDE SEQUENCE [LARGE SCALE GENOMIC DNA]</scope>
    <source>
        <strain evidence="1 2">HannoverDv2000</strain>
    </source>
</reference>